<organism evidence="2 3">
    <name type="scientific">Cerrena zonata</name>
    <dbReference type="NCBI Taxonomy" id="2478898"/>
    <lineage>
        <taxon>Eukaryota</taxon>
        <taxon>Fungi</taxon>
        <taxon>Dikarya</taxon>
        <taxon>Basidiomycota</taxon>
        <taxon>Agaricomycotina</taxon>
        <taxon>Agaricomycetes</taxon>
        <taxon>Polyporales</taxon>
        <taxon>Cerrenaceae</taxon>
        <taxon>Cerrena</taxon>
    </lineage>
</organism>
<comment type="caution">
    <text evidence="2">The sequence shown here is derived from an EMBL/GenBank/DDBJ whole genome shotgun (WGS) entry which is preliminary data.</text>
</comment>
<gene>
    <name evidence="2" type="ORF">QCA50_010239</name>
</gene>
<dbReference type="AlphaFoldDB" id="A0AAW0G4M7"/>
<evidence type="ECO:0000313" key="3">
    <source>
        <dbReference type="Proteomes" id="UP001385951"/>
    </source>
</evidence>
<protein>
    <submittedName>
        <fullName evidence="2">Uncharacterized protein</fullName>
    </submittedName>
</protein>
<evidence type="ECO:0000313" key="2">
    <source>
        <dbReference type="EMBL" id="KAK7686639.1"/>
    </source>
</evidence>
<sequence length="116" mass="12621">MLFQAERTKATWWCWRSLKLLLASSPLPASEHPSITLLVVPRGPVSILDAFGHGRHKGLVNPSFASPIGLYVVSVIKQGEQCFTVGAEQNCGQAVADIIERAATLTLLITIARQVR</sequence>
<evidence type="ECO:0000256" key="1">
    <source>
        <dbReference type="SAM" id="SignalP"/>
    </source>
</evidence>
<feature type="signal peptide" evidence="1">
    <location>
        <begin position="1"/>
        <end position="29"/>
    </location>
</feature>
<accession>A0AAW0G4M7</accession>
<keyword evidence="1" id="KW-0732">Signal</keyword>
<proteinExistence type="predicted"/>
<dbReference type="Proteomes" id="UP001385951">
    <property type="component" value="Unassembled WGS sequence"/>
</dbReference>
<feature type="chain" id="PRO_5043530438" evidence="1">
    <location>
        <begin position="30"/>
        <end position="116"/>
    </location>
</feature>
<keyword evidence="3" id="KW-1185">Reference proteome</keyword>
<dbReference type="EMBL" id="JASBNA010000016">
    <property type="protein sequence ID" value="KAK7686639.1"/>
    <property type="molecule type" value="Genomic_DNA"/>
</dbReference>
<reference evidence="2 3" key="1">
    <citation type="submission" date="2022-09" db="EMBL/GenBank/DDBJ databases">
        <authorList>
            <person name="Palmer J.M."/>
        </authorList>
    </citation>
    <scope>NUCLEOTIDE SEQUENCE [LARGE SCALE GENOMIC DNA]</scope>
    <source>
        <strain evidence="2 3">DSM 7382</strain>
    </source>
</reference>
<name>A0AAW0G4M7_9APHY</name>